<dbReference type="InterPro" id="IPR004389">
    <property type="entry name" value="Ribosomal_uL18_bac-type"/>
</dbReference>
<evidence type="ECO:0000256" key="3">
    <source>
        <dbReference type="ARBA" id="ARBA00022884"/>
    </source>
</evidence>
<comment type="similarity">
    <text evidence="1 7">Belongs to the universal ribosomal protein uL18 family.</text>
</comment>
<dbReference type="FunFam" id="3.30.420.100:FF:000001">
    <property type="entry name" value="50S ribosomal protein L18"/>
    <property type="match status" value="1"/>
</dbReference>
<feature type="compositionally biased region" description="Basic and acidic residues" evidence="8">
    <location>
        <begin position="1"/>
        <end position="11"/>
    </location>
</feature>
<dbReference type="CDD" id="cd00432">
    <property type="entry name" value="Ribosomal_L18_L5e"/>
    <property type="match status" value="1"/>
</dbReference>
<feature type="region of interest" description="Disordered" evidence="8">
    <location>
        <begin position="1"/>
        <end position="25"/>
    </location>
</feature>
<dbReference type="GO" id="GO:0008097">
    <property type="term" value="F:5S rRNA binding"/>
    <property type="evidence" value="ECO:0007669"/>
    <property type="project" value="TreeGrafter"/>
</dbReference>
<evidence type="ECO:0000256" key="4">
    <source>
        <dbReference type="ARBA" id="ARBA00022980"/>
    </source>
</evidence>
<evidence type="ECO:0000256" key="1">
    <source>
        <dbReference type="ARBA" id="ARBA00007116"/>
    </source>
</evidence>
<reference evidence="9 10" key="1">
    <citation type="submission" date="2015-07" db="EMBL/GenBank/DDBJ databases">
        <title>Genome sequence of Ornatilinea apprima DSM 23815.</title>
        <authorList>
            <person name="Hemp J."/>
            <person name="Ward L.M."/>
            <person name="Pace L.A."/>
            <person name="Fischer W.W."/>
        </authorList>
    </citation>
    <scope>NUCLEOTIDE SEQUENCE [LARGE SCALE GENOMIC DNA]</scope>
    <source>
        <strain evidence="9 10">P3M-1</strain>
    </source>
</reference>
<dbReference type="NCBIfam" id="TIGR00060">
    <property type="entry name" value="L18_bact"/>
    <property type="match status" value="1"/>
</dbReference>
<sequence>MTKMTRSEARERRHNRVRKHISGTPARPRLSVFRSLANINAQVIDDVAGVTLASASSVDRELREKLDGMKKSEQAKLVGQLVAERALAKGVKQVVFDRGGYKYIGRVKALAEAAREAGLEF</sequence>
<dbReference type="GO" id="GO:0022625">
    <property type="term" value="C:cytosolic large ribosomal subunit"/>
    <property type="evidence" value="ECO:0007669"/>
    <property type="project" value="TreeGrafter"/>
</dbReference>
<dbReference type="PANTHER" id="PTHR12899:SF3">
    <property type="entry name" value="LARGE RIBOSOMAL SUBUNIT PROTEIN UL18M"/>
    <property type="match status" value="1"/>
</dbReference>
<dbReference type="GO" id="GO:0006412">
    <property type="term" value="P:translation"/>
    <property type="evidence" value="ECO:0007669"/>
    <property type="project" value="UniProtKB-UniRule"/>
</dbReference>
<dbReference type="GO" id="GO:0003735">
    <property type="term" value="F:structural constituent of ribosome"/>
    <property type="evidence" value="ECO:0007669"/>
    <property type="project" value="InterPro"/>
</dbReference>
<keyword evidence="2 7" id="KW-0699">rRNA-binding</keyword>
<dbReference type="InterPro" id="IPR005484">
    <property type="entry name" value="Ribosomal_uL18_bac/plant/anim"/>
</dbReference>
<dbReference type="InterPro" id="IPR057268">
    <property type="entry name" value="Ribosomal_L18"/>
</dbReference>
<keyword evidence="10" id="KW-1185">Reference proteome</keyword>
<dbReference type="RefSeq" id="WP_075063354.1">
    <property type="nucleotide sequence ID" value="NZ_LGCL01000026.1"/>
</dbReference>
<dbReference type="PATRIC" id="fig|1134406.4.peg.3986"/>
<evidence type="ECO:0000256" key="5">
    <source>
        <dbReference type="ARBA" id="ARBA00023274"/>
    </source>
</evidence>
<dbReference type="AlphaFoldDB" id="A0A0P6XT21"/>
<evidence type="ECO:0000256" key="2">
    <source>
        <dbReference type="ARBA" id="ARBA00022730"/>
    </source>
</evidence>
<dbReference type="Gene3D" id="3.30.420.100">
    <property type="match status" value="1"/>
</dbReference>
<dbReference type="Pfam" id="PF00861">
    <property type="entry name" value="Ribosomal_L18p"/>
    <property type="match status" value="1"/>
</dbReference>
<evidence type="ECO:0000256" key="6">
    <source>
        <dbReference type="ARBA" id="ARBA00035197"/>
    </source>
</evidence>
<gene>
    <name evidence="7" type="primary">rplR</name>
    <name evidence="9" type="ORF">ADN00_12525</name>
</gene>
<comment type="function">
    <text evidence="7">This is one of the proteins that bind and probably mediate the attachment of the 5S RNA into the large ribosomal subunit, where it forms part of the central protuberance.</text>
</comment>
<organism evidence="9 10">
    <name type="scientific">Ornatilinea apprima</name>
    <dbReference type="NCBI Taxonomy" id="1134406"/>
    <lineage>
        <taxon>Bacteria</taxon>
        <taxon>Bacillati</taxon>
        <taxon>Chloroflexota</taxon>
        <taxon>Anaerolineae</taxon>
        <taxon>Anaerolineales</taxon>
        <taxon>Anaerolineaceae</taxon>
        <taxon>Ornatilinea</taxon>
    </lineage>
</organism>
<dbReference type="EMBL" id="LGCL01000026">
    <property type="protein sequence ID" value="KPL76152.1"/>
    <property type="molecule type" value="Genomic_DNA"/>
</dbReference>
<feature type="compositionally biased region" description="Basic residues" evidence="8">
    <location>
        <begin position="12"/>
        <end position="21"/>
    </location>
</feature>
<keyword evidence="4 7" id="KW-0689">Ribosomal protein</keyword>
<dbReference type="PANTHER" id="PTHR12899">
    <property type="entry name" value="39S RIBOSOMAL PROTEIN L18, MITOCHONDRIAL"/>
    <property type="match status" value="1"/>
</dbReference>
<evidence type="ECO:0000256" key="7">
    <source>
        <dbReference type="HAMAP-Rule" id="MF_01337"/>
    </source>
</evidence>
<dbReference type="Proteomes" id="UP000050417">
    <property type="component" value="Unassembled WGS sequence"/>
</dbReference>
<dbReference type="SUPFAM" id="SSF53137">
    <property type="entry name" value="Translational machinery components"/>
    <property type="match status" value="1"/>
</dbReference>
<keyword evidence="5 7" id="KW-0687">Ribonucleoprotein</keyword>
<dbReference type="HAMAP" id="MF_01337_B">
    <property type="entry name" value="Ribosomal_uL18_B"/>
    <property type="match status" value="1"/>
</dbReference>
<name>A0A0P6XT21_9CHLR</name>
<proteinExistence type="inferred from homology"/>
<comment type="caution">
    <text evidence="9">The sequence shown here is derived from an EMBL/GenBank/DDBJ whole genome shotgun (WGS) entry which is preliminary data.</text>
</comment>
<evidence type="ECO:0000313" key="10">
    <source>
        <dbReference type="Proteomes" id="UP000050417"/>
    </source>
</evidence>
<protein>
    <recommendedName>
        <fullName evidence="6 7">Large ribosomal subunit protein uL18</fullName>
    </recommendedName>
</protein>
<accession>A0A0P6XT21</accession>
<keyword evidence="3 7" id="KW-0694">RNA-binding</keyword>
<comment type="subunit">
    <text evidence="7">Part of the 50S ribosomal subunit; part of the 5S rRNA/L5/L18/L25 subcomplex. Contacts the 5S and 23S rRNAs.</text>
</comment>
<dbReference type="STRING" id="1134406.ADN00_12525"/>
<evidence type="ECO:0000256" key="8">
    <source>
        <dbReference type="SAM" id="MobiDB-lite"/>
    </source>
</evidence>
<evidence type="ECO:0000313" key="9">
    <source>
        <dbReference type="EMBL" id="KPL76152.1"/>
    </source>
</evidence>
<dbReference type="OrthoDB" id="9810939at2"/>